<comment type="similarity">
    <text evidence="3">Belongs to the ABC transporter superfamily.</text>
</comment>
<dbReference type="InterPro" id="IPR017871">
    <property type="entry name" value="ABC_transporter-like_CS"/>
</dbReference>
<dbReference type="CDD" id="cd06261">
    <property type="entry name" value="TM_PBP2"/>
    <property type="match status" value="1"/>
</dbReference>
<protein>
    <submittedName>
        <fullName evidence="14">Dipeptide/oligopeptide/nickel ABC transporter permease/ATP-binding protein</fullName>
    </submittedName>
</protein>
<comment type="similarity">
    <text evidence="11">Belongs to the binding-protein-dependent transport system permease family.</text>
</comment>
<dbReference type="EMBL" id="JBHUNE010000009">
    <property type="protein sequence ID" value="MFD2759253.1"/>
    <property type="molecule type" value="Genomic_DNA"/>
</dbReference>
<dbReference type="InterPro" id="IPR013563">
    <property type="entry name" value="Oligopep_ABC_C"/>
</dbReference>
<dbReference type="Pfam" id="PF00528">
    <property type="entry name" value="BPD_transp_1"/>
    <property type="match status" value="1"/>
</dbReference>
<dbReference type="SMART" id="SM00382">
    <property type="entry name" value="AAA"/>
    <property type="match status" value="1"/>
</dbReference>
<evidence type="ECO:0000313" key="14">
    <source>
        <dbReference type="EMBL" id="MFD2759253.1"/>
    </source>
</evidence>
<evidence type="ECO:0000256" key="3">
    <source>
        <dbReference type="ARBA" id="ARBA00005417"/>
    </source>
</evidence>
<dbReference type="Pfam" id="PF12911">
    <property type="entry name" value="OppC_N"/>
    <property type="match status" value="1"/>
</dbReference>
<dbReference type="Gene3D" id="3.40.50.300">
    <property type="entry name" value="P-loop containing nucleotide triphosphate hydrolases"/>
    <property type="match status" value="1"/>
</dbReference>
<organism evidence="14 15">
    <name type="scientific">Gulosibacter faecalis</name>
    <dbReference type="NCBI Taxonomy" id="272240"/>
    <lineage>
        <taxon>Bacteria</taxon>
        <taxon>Bacillati</taxon>
        <taxon>Actinomycetota</taxon>
        <taxon>Actinomycetes</taxon>
        <taxon>Micrococcales</taxon>
        <taxon>Microbacteriaceae</taxon>
        <taxon>Gulosibacter</taxon>
    </lineage>
</organism>
<dbReference type="InterPro" id="IPR025966">
    <property type="entry name" value="OppC_N"/>
</dbReference>
<evidence type="ECO:0000256" key="6">
    <source>
        <dbReference type="ARBA" id="ARBA00022692"/>
    </source>
</evidence>
<dbReference type="Pfam" id="PF08352">
    <property type="entry name" value="oligo_HPY"/>
    <property type="match status" value="1"/>
</dbReference>
<dbReference type="PANTHER" id="PTHR43297">
    <property type="entry name" value="OLIGOPEPTIDE TRANSPORT ATP-BINDING PROTEIN APPD"/>
    <property type="match status" value="1"/>
</dbReference>
<keyword evidence="5" id="KW-1003">Cell membrane</keyword>
<dbReference type="PROSITE" id="PS00211">
    <property type="entry name" value="ABC_TRANSPORTER_1"/>
    <property type="match status" value="1"/>
</dbReference>
<evidence type="ECO:0000256" key="11">
    <source>
        <dbReference type="RuleBase" id="RU363032"/>
    </source>
</evidence>
<dbReference type="SUPFAM" id="SSF52540">
    <property type="entry name" value="P-loop containing nucleoside triphosphate hydrolases"/>
    <property type="match status" value="1"/>
</dbReference>
<feature type="transmembrane region" description="Helical" evidence="11">
    <location>
        <begin position="99"/>
        <end position="124"/>
    </location>
</feature>
<dbReference type="InterPro" id="IPR050388">
    <property type="entry name" value="ABC_Ni/Peptide_Import"/>
</dbReference>
<comment type="subcellular location">
    <subcellularLocation>
        <location evidence="11">Cell membrane</location>
        <topology evidence="11">Multi-pass membrane protein</topology>
    </subcellularLocation>
    <subcellularLocation>
        <location evidence="2">Cell membrane</location>
        <topology evidence="2">Peripheral membrane protein</topology>
    </subcellularLocation>
    <subcellularLocation>
        <location evidence="1">Membrane</location>
        <topology evidence="1">Multi-pass membrane protein</topology>
    </subcellularLocation>
</comment>
<gene>
    <name evidence="14" type="ORF">ACFSW7_12785</name>
</gene>
<dbReference type="Pfam" id="PF00005">
    <property type="entry name" value="ABC_tran"/>
    <property type="match status" value="1"/>
</dbReference>
<keyword evidence="4 11" id="KW-0813">Transport</keyword>
<keyword evidence="10 11" id="KW-0472">Membrane</keyword>
<dbReference type="PANTHER" id="PTHR43297:SF2">
    <property type="entry name" value="DIPEPTIDE TRANSPORT ATP-BINDING PROTEIN DPPD"/>
    <property type="match status" value="1"/>
</dbReference>
<dbReference type="InterPro" id="IPR003593">
    <property type="entry name" value="AAA+_ATPase"/>
</dbReference>
<feature type="transmembrane region" description="Helical" evidence="11">
    <location>
        <begin position="222"/>
        <end position="243"/>
    </location>
</feature>
<keyword evidence="8" id="KW-0067">ATP-binding</keyword>
<evidence type="ECO:0000259" key="12">
    <source>
        <dbReference type="PROSITE" id="PS50893"/>
    </source>
</evidence>
<evidence type="ECO:0000256" key="1">
    <source>
        <dbReference type="ARBA" id="ARBA00004141"/>
    </source>
</evidence>
<evidence type="ECO:0000256" key="5">
    <source>
        <dbReference type="ARBA" id="ARBA00022475"/>
    </source>
</evidence>
<feature type="transmembrane region" description="Helical" evidence="11">
    <location>
        <begin position="36"/>
        <end position="58"/>
    </location>
</feature>
<name>A0ABW5V1S7_9MICO</name>
<accession>A0ABW5V1S7</accession>
<feature type="domain" description="ABC transmembrane type-1" evidence="13">
    <location>
        <begin position="97"/>
        <end position="286"/>
    </location>
</feature>
<keyword evidence="6 11" id="KW-0812">Transmembrane</keyword>
<dbReference type="InterPro" id="IPR000515">
    <property type="entry name" value="MetI-like"/>
</dbReference>
<feature type="transmembrane region" description="Helical" evidence="11">
    <location>
        <begin position="263"/>
        <end position="285"/>
    </location>
</feature>
<evidence type="ECO:0000256" key="2">
    <source>
        <dbReference type="ARBA" id="ARBA00004202"/>
    </source>
</evidence>
<evidence type="ECO:0000313" key="15">
    <source>
        <dbReference type="Proteomes" id="UP001597492"/>
    </source>
</evidence>
<dbReference type="InterPro" id="IPR027417">
    <property type="entry name" value="P-loop_NTPase"/>
</dbReference>
<evidence type="ECO:0000256" key="9">
    <source>
        <dbReference type="ARBA" id="ARBA00022989"/>
    </source>
</evidence>
<evidence type="ECO:0000259" key="13">
    <source>
        <dbReference type="PROSITE" id="PS50928"/>
    </source>
</evidence>
<dbReference type="Proteomes" id="UP001597492">
    <property type="component" value="Unassembled WGS sequence"/>
</dbReference>
<dbReference type="PROSITE" id="PS50893">
    <property type="entry name" value="ABC_TRANSPORTER_2"/>
    <property type="match status" value="1"/>
</dbReference>
<evidence type="ECO:0000256" key="10">
    <source>
        <dbReference type="ARBA" id="ARBA00023136"/>
    </source>
</evidence>
<keyword evidence="15" id="KW-1185">Reference proteome</keyword>
<keyword evidence="9 11" id="KW-1133">Transmembrane helix</keyword>
<proteinExistence type="inferred from homology"/>
<reference evidence="15" key="1">
    <citation type="journal article" date="2019" name="Int. J. Syst. Evol. Microbiol.">
        <title>The Global Catalogue of Microorganisms (GCM) 10K type strain sequencing project: providing services to taxonomists for standard genome sequencing and annotation.</title>
        <authorList>
            <consortium name="The Broad Institute Genomics Platform"/>
            <consortium name="The Broad Institute Genome Sequencing Center for Infectious Disease"/>
            <person name="Wu L."/>
            <person name="Ma J."/>
        </authorList>
    </citation>
    <scope>NUCLEOTIDE SEQUENCE [LARGE SCALE GENOMIC DNA]</scope>
    <source>
        <strain evidence="15">TISTR 1514</strain>
    </source>
</reference>
<feature type="domain" description="ABC transporter" evidence="12">
    <location>
        <begin position="333"/>
        <end position="584"/>
    </location>
</feature>
<sequence length="622" mass="66479">MSQTTTTAIRTSAAQPREKQASNVGRVVARLLKQPITVISLVVIIIAAIAAIFAPVLAPMDPNETHFDAVFASPSATYPLGTDDLGHDVLSRLIFGARAVLTVAVGSVAIAMVIGVPLGLLFGFLGGWWDRIGMRFVDMLQSLPGMLTGLTVVTILGRNMFILMFAIGLIFSMAFTRLTRAIVLVERNKLYVEAGEVAGLSKRELIFGQVLPNLIGPIVTQAMVYFGSAIMIESAMSFLGIGLDSETPSWGSMLSLAVDNKSQAAYLMWPPGLAILVIVLAFNLFGDGFNDALTGERRRRPRVVRQPDVDPKQVTLSTTAIPEPTIDDADLVLDAREVTVALATASRTPTKIVNNATLNVAKGEIVGLLGESGSGKSTFARAVLGMLPAGTWLDHGSIKLDGVQLAGANQGVLRRVRGTKMGAVFQDPMTALSPVHTVGTQLIEPLRLHKGMNRKQARERAVELLERVGVRGAAGRLDDYPHQFSGGMAQRVAIAMALAAEPELLIADEATSALDVTTQSQVLDLIMDLRDEYGMGVLMITHSLGVVAEACDRAAVLYRGHLVETAPVQQLFDAPEHPYTRALLAANPLNAESSGRLPTIDGDTRAEIDALIDELNETGANR</sequence>
<dbReference type="CDD" id="cd03257">
    <property type="entry name" value="ABC_NikE_OppD_transporters"/>
    <property type="match status" value="1"/>
</dbReference>
<comment type="caution">
    <text evidence="14">The sequence shown here is derived from an EMBL/GenBank/DDBJ whole genome shotgun (WGS) entry which is preliminary data.</text>
</comment>
<dbReference type="SUPFAM" id="SSF161098">
    <property type="entry name" value="MetI-like"/>
    <property type="match status" value="1"/>
</dbReference>
<evidence type="ECO:0000256" key="7">
    <source>
        <dbReference type="ARBA" id="ARBA00022741"/>
    </source>
</evidence>
<dbReference type="Gene3D" id="1.10.3720.10">
    <property type="entry name" value="MetI-like"/>
    <property type="match status" value="1"/>
</dbReference>
<keyword evidence="7" id="KW-0547">Nucleotide-binding</keyword>
<dbReference type="InterPro" id="IPR003439">
    <property type="entry name" value="ABC_transporter-like_ATP-bd"/>
</dbReference>
<dbReference type="InterPro" id="IPR035906">
    <property type="entry name" value="MetI-like_sf"/>
</dbReference>
<dbReference type="RefSeq" id="WP_019618767.1">
    <property type="nucleotide sequence ID" value="NZ_JBHUNE010000009.1"/>
</dbReference>
<evidence type="ECO:0000256" key="8">
    <source>
        <dbReference type="ARBA" id="ARBA00022840"/>
    </source>
</evidence>
<dbReference type="PROSITE" id="PS50928">
    <property type="entry name" value="ABC_TM1"/>
    <property type="match status" value="1"/>
</dbReference>
<evidence type="ECO:0000256" key="4">
    <source>
        <dbReference type="ARBA" id="ARBA00022448"/>
    </source>
</evidence>